<sequence length="155" mass="18177">MPYFSSKSKERLETCEVDLKDIFNQLIETVDFAVLCGFRNKEEQEQAFKNGASKLHFPASRHNSYPSNAIDIAPYWSTFPHIRWGTLDEWSKYPDLKDQYKTYSEYNNACLQAFSLLAGQAKAIAKEMNIPLIWGGDWRTFKDYPHFEIDRDRYA</sequence>
<proteinExistence type="predicted"/>
<accession>A0A150J615</accession>
<dbReference type="EMBL" id="LNGC01000019">
    <property type="protein sequence ID" value="KYC52663.1"/>
    <property type="molecule type" value="Genomic_DNA"/>
</dbReference>
<dbReference type="Gene3D" id="3.30.1380.10">
    <property type="match status" value="1"/>
</dbReference>
<organism evidence="2 3">
    <name type="scientific">Candidatus Methanofastidiosum methylothiophilum</name>
    <dbReference type="NCBI Taxonomy" id="1705564"/>
    <lineage>
        <taxon>Archaea</taxon>
        <taxon>Methanobacteriati</taxon>
        <taxon>Methanobacteriota</taxon>
        <taxon>Stenosarchaea group</taxon>
        <taxon>Candidatus Methanofastidiosia</taxon>
        <taxon>Candidatus Methanofastidiosales</taxon>
        <taxon>Candidatus Methanofastidiosaceae</taxon>
        <taxon>Candidatus Methanofastidiosum</taxon>
    </lineage>
</organism>
<gene>
    <name evidence="2" type="ORF">AMQ22_00713</name>
</gene>
<evidence type="ECO:0000259" key="1">
    <source>
        <dbReference type="Pfam" id="PF13539"/>
    </source>
</evidence>
<evidence type="ECO:0000313" key="2">
    <source>
        <dbReference type="EMBL" id="KYC52663.1"/>
    </source>
</evidence>
<dbReference type="CDD" id="cd14845">
    <property type="entry name" value="L-Ala-D-Glu_peptidase_like"/>
    <property type="match status" value="1"/>
</dbReference>
<name>A0A150J615_9EURY</name>
<reference evidence="2 3" key="1">
    <citation type="journal article" date="2016" name="ISME J.">
        <title>Chasing the elusive Euryarchaeota class WSA2: genomes reveal a uniquely fastidious methyl-reducing methanogen.</title>
        <authorList>
            <person name="Nobu M.K."/>
            <person name="Narihiro T."/>
            <person name="Kuroda K."/>
            <person name="Mei R."/>
            <person name="Liu W.T."/>
        </authorList>
    </citation>
    <scope>NUCLEOTIDE SEQUENCE [LARGE SCALE GENOMIC DNA]</scope>
    <source>
        <strain evidence="2">U1lsi0528_Bin055</strain>
    </source>
</reference>
<dbReference type="SUPFAM" id="SSF55166">
    <property type="entry name" value="Hedgehog/DD-peptidase"/>
    <property type="match status" value="1"/>
</dbReference>
<feature type="domain" description="Peptidase M15C" evidence="1">
    <location>
        <begin position="68"/>
        <end position="149"/>
    </location>
</feature>
<dbReference type="AlphaFoldDB" id="A0A150J615"/>
<dbReference type="GO" id="GO:0008233">
    <property type="term" value="F:peptidase activity"/>
    <property type="evidence" value="ECO:0007669"/>
    <property type="project" value="InterPro"/>
</dbReference>
<dbReference type="InterPro" id="IPR009045">
    <property type="entry name" value="Zn_M74/Hedgehog-like"/>
</dbReference>
<comment type="caution">
    <text evidence="2">The sequence shown here is derived from an EMBL/GenBank/DDBJ whole genome shotgun (WGS) entry which is preliminary data.</text>
</comment>
<dbReference type="Pfam" id="PF13539">
    <property type="entry name" value="Peptidase_M15_4"/>
    <property type="match status" value="1"/>
</dbReference>
<dbReference type="InterPro" id="IPR039561">
    <property type="entry name" value="Peptidase_M15C"/>
</dbReference>
<protein>
    <recommendedName>
        <fullName evidence="1">Peptidase M15C domain-containing protein</fullName>
    </recommendedName>
</protein>
<dbReference type="Proteomes" id="UP000075398">
    <property type="component" value="Unassembled WGS sequence"/>
</dbReference>
<evidence type="ECO:0000313" key="3">
    <source>
        <dbReference type="Proteomes" id="UP000075398"/>
    </source>
</evidence>